<dbReference type="InterPro" id="IPR029068">
    <property type="entry name" value="Glyas_Bleomycin-R_OHBP_Dase"/>
</dbReference>
<dbReference type="AlphaFoldDB" id="B0T6N7"/>
<reference evidence="2" key="1">
    <citation type="submission" date="2008-01" db="EMBL/GenBank/DDBJ databases">
        <title>Complete sequence of chromosome of Caulobacter sp. K31.</title>
        <authorList>
            <consortium name="US DOE Joint Genome Institute"/>
            <person name="Copeland A."/>
            <person name="Lucas S."/>
            <person name="Lapidus A."/>
            <person name="Barry K."/>
            <person name="Glavina del Rio T."/>
            <person name="Dalin E."/>
            <person name="Tice H."/>
            <person name="Pitluck S."/>
            <person name="Bruce D."/>
            <person name="Goodwin L."/>
            <person name="Thompson L.S."/>
            <person name="Brettin T."/>
            <person name="Detter J.C."/>
            <person name="Han C."/>
            <person name="Schmutz J."/>
            <person name="Larimer F."/>
            <person name="Land M."/>
            <person name="Hauser L."/>
            <person name="Kyrpides N."/>
            <person name="Kim E."/>
            <person name="Stephens C."/>
            <person name="Richardson P."/>
        </authorList>
    </citation>
    <scope>NUCLEOTIDE SEQUENCE [LARGE SCALE GENOMIC DNA]</scope>
    <source>
        <strain evidence="2">K31</strain>
    </source>
</reference>
<dbReference type="EMBL" id="CP000927">
    <property type="protein sequence ID" value="ABZ69654.1"/>
    <property type="molecule type" value="Genomic_DNA"/>
</dbReference>
<dbReference type="STRING" id="366602.Caul_0520"/>
<dbReference type="OrthoDB" id="5243302at2"/>
<keyword evidence="2" id="KW-0560">Oxidoreductase</keyword>
<dbReference type="InterPro" id="IPR037523">
    <property type="entry name" value="VOC_core"/>
</dbReference>
<proteinExistence type="predicted"/>
<dbReference type="GO" id="GO:0051213">
    <property type="term" value="F:dioxygenase activity"/>
    <property type="evidence" value="ECO:0007669"/>
    <property type="project" value="UniProtKB-KW"/>
</dbReference>
<dbReference type="SUPFAM" id="SSF54593">
    <property type="entry name" value="Glyoxalase/Bleomycin resistance protein/Dihydroxybiphenyl dioxygenase"/>
    <property type="match status" value="1"/>
</dbReference>
<gene>
    <name evidence="2" type="ordered locus">Caul_0520</name>
</gene>
<evidence type="ECO:0000313" key="2">
    <source>
        <dbReference type="EMBL" id="ABZ69654.1"/>
    </source>
</evidence>
<feature type="domain" description="VOC" evidence="1">
    <location>
        <begin position="5"/>
        <end position="120"/>
    </location>
</feature>
<dbReference type="HOGENOM" id="CLU_046006_12_4_5"/>
<dbReference type="Gene3D" id="3.10.180.10">
    <property type="entry name" value="2,3-Dihydroxybiphenyl 1,2-Dioxygenase, domain 1"/>
    <property type="match status" value="1"/>
</dbReference>
<keyword evidence="2" id="KW-0223">Dioxygenase</keyword>
<sequence length="132" mass="14658">MRGVRLDHATINTNTLEDTIAFYSHFLNLTPGWRPDFGFPGAWLYPADGDYAIVHLIQTAPADQGGMFDHVAFRGENLPAYLAKLDARGGWFQAQAVPGTPFTQVHHYDPNGVKIEVAFEEPLDQSSPTWGE</sequence>
<evidence type="ECO:0000259" key="1">
    <source>
        <dbReference type="PROSITE" id="PS51819"/>
    </source>
</evidence>
<dbReference type="Pfam" id="PF00903">
    <property type="entry name" value="Glyoxalase"/>
    <property type="match status" value="1"/>
</dbReference>
<dbReference type="PROSITE" id="PS51819">
    <property type="entry name" value="VOC"/>
    <property type="match status" value="1"/>
</dbReference>
<dbReference type="eggNOG" id="COG0346">
    <property type="taxonomic scope" value="Bacteria"/>
</dbReference>
<organism evidence="2">
    <name type="scientific">Caulobacter sp. (strain K31)</name>
    <dbReference type="NCBI Taxonomy" id="366602"/>
    <lineage>
        <taxon>Bacteria</taxon>
        <taxon>Pseudomonadati</taxon>
        <taxon>Pseudomonadota</taxon>
        <taxon>Alphaproteobacteria</taxon>
        <taxon>Caulobacterales</taxon>
        <taxon>Caulobacteraceae</taxon>
        <taxon>Caulobacter</taxon>
    </lineage>
</organism>
<protein>
    <submittedName>
        <fullName evidence="2">Glyoxalase/bleomycin resistance protein/dioxygenase</fullName>
    </submittedName>
</protein>
<dbReference type="KEGG" id="cak:Caul_0520"/>
<name>B0T6N7_CAUSK</name>
<accession>B0T6N7</accession>
<dbReference type="InterPro" id="IPR004360">
    <property type="entry name" value="Glyas_Fos-R_dOase_dom"/>
</dbReference>